<feature type="transmembrane region" description="Helical" evidence="1">
    <location>
        <begin position="12"/>
        <end position="32"/>
    </location>
</feature>
<dbReference type="InterPro" id="IPR027463">
    <property type="entry name" value="AcrB_DN_DC_subdom"/>
</dbReference>
<dbReference type="Gene3D" id="3.30.70.1430">
    <property type="entry name" value="Multidrug efflux transporter AcrB pore domain"/>
    <property type="match status" value="2"/>
</dbReference>
<organism evidence="2 3">
    <name type="scientific">Aerophobetes bacterium</name>
    <dbReference type="NCBI Taxonomy" id="2030807"/>
    <lineage>
        <taxon>Bacteria</taxon>
        <taxon>Candidatus Aerophobota</taxon>
    </lineage>
</organism>
<dbReference type="InterPro" id="IPR001036">
    <property type="entry name" value="Acrflvin-R"/>
</dbReference>
<gene>
    <name evidence="2" type="ORF">DRI96_02960</name>
</gene>
<dbReference type="PANTHER" id="PTHR32063:SF0">
    <property type="entry name" value="SWARMING MOTILITY PROTEIN SWRC"/>
    <property type="match status" value="1"/>
</dbReference>
<sequence>MSLPGLSVKRPITFFMLFIALVAIGIVAFIGLKIDLLPKMELPVVAVITRYEGASPEDIETLITKPIEEEVATVENLDTLTSRSMEGLSLVMAKFAWGTNMDVAERHVREKVDLAKSMLPDEAEEPLIFKFDPTLMPIMGIAVSGEKSLADLRKIAEDDIEPRLERIEGVAAADTMGGEEREIQVQVDRERLTSRGITLGQLMEAIRRENVVVPAGTIEEGKTEYTLRTLGEYSSIDQIANTVVTYRNGAPIYVRDVADVVDGTKEQHQITRVNGKPAVVINIRRASGANTVEVTDRILSRLKDIEKSVKGIKLSVIFQEAKSIKESMANLYNTIILAVVLCGIVLFFFLRSFKSSLVVMISIPTSIITTFAVMRLFDVTMNIISMGGLALGVGLFVDNSIVVLESIFRHRERGEPADQGAVIGSSEVATAITASTLTTICVFFPILFVPGIAGQLFRDLVLTVVFSLLISLFVALSLVSLISSRMKHLGEFQNKGFAASIGNFIEKIIHIYGRLLNWFLNHRKFVLMVVGGLFIVSVVVLLKFVGMSFLPEMDTGSIYLTIKREVGTRLSETDKTFRKAEQIIRKNVPEAKMIYTNVGSGGGLAVLIGEGSHAGSIRLELVDRSKRKRSTMQIENQLRRILTRSLPEAKVRFTSPMSVGGLDPTGADIEIYGYDLAELQKVSHQVEEEIKKVPGTMDVSNSLGEEGHPQLNLHYKRDKLYDLGLSTFYVSQLIKTAIQGSFASRYKEKGREYDITVRLKKKDRSKIEDIKKLNILTPKGVNIKLQDIVDIDYTRAPLTIYRKNQHRMADISFRAIGRPLGDVVSDVEDRISRIDFPPNFYWATGGSGEDMRKSMRWLGYALIVAMFLVYMVMASEFESLRDPFIVFLTIPLSLIGVAWILFITGTTLSVISMIGIIMLVGIVVNNSIVLIDYTNLLRQRGKKIFEAVREAGKIRFRPVLMTASTTILAMIPLALEIGPGSENWAPMARSVIGGLLAGTFVTLLIIPVIYTLFEERKEKKKARLDKV</sequence>
<feature type="transmembrane region" description="Helical" evidence="1">
    <location>
        <begin position="331"/>
        <end position="350"/>
    </location>
</feature>
<dbReference type="SUPFAM" id="SSF82693">
    <property type="entry name" value="Multidrug efflux transporter AcrB pore domain, PN1, PN2, PC1 and PC2 subdomains"/>
    <property type="match status" value="3"/>
</dbReference>
<dbReference type="SUPFAM" id="SSF82714">
    <property type="entry name" value="Multidrug efflux transporter AcrB TolC docking domain, DN and DC subdomains"/>
    <property type="match status" value="2"/>
</dbReference>
<name>A0A662DG39_UNCAE</name>
<keyword evidence="1" id="KW-0472">Membrane</keyword>
<reference evidence="2 3" key="1">
    <citation type="submission" date="2018-06" db="EMBL/GenBank/DDBJ databases">
        <title>Extensive metabolic versatility and redundancy in microbially diverse, dynamic hydrothermal sediments.</title>
        <authorList>
            <person name="Dombrowski N."/>
            <person name="Teske A."/>
            <person name="Baker B.J."/>
        </authorList>
    </citation>
    <scope>NUCLEOTIDE SEQUENCE [LARGE SCALE GENOMIC DNA]</scope>
    <source>
        <strain evidence="2">B19_G9</strain>
    </source>
</reference>
<feature type="transmembrane region" description="Helical" evidence="1">
    <location>
        <begin position="857"/>
        <end position="877"/>
    </location>
</feature>
<evidence type="ECO:0000313" key="3">
    <source>
        <dbReference type="Proteomes" id="UP000267654"/>
    </source>
</evidence>
<feature type="transmembrane region" description="Helical" evidence="1">
    <location>
        <begin position="428"/>
        <end position="448"/>
    </location>
</feature>
<dbReference type="SUPFAM" id="SSF82866">
    <property type="entry name" value="Multidrug efflux transporter AcrB transmembrane domain"/>
    <property type="match status" value="2"/>
</dbReference>
<proteinExistence type="predicted"/>
<dbReference type="Proteomes" id="UP000267654">
    <property type="component" value="Unassembled WGS sequence"/>
</dbReference>
<feature type="transmembrane region" description="Helical" evidence="1">
    <location>
        <begin position="383"/>
        <end position="408"/>
    </location>
</feature>
<dbReference type="AlphaFoldDB" id="A0A662DG39"/>
<dbReference type="EMBL" id="QMQB01000088">
    <property type="protein sequence ID" value="RLE13457.1"/>
    <property type="molecule type" value="Genomic_DNA"/>
</dbReference>
<dbReference type="PRINTS" id="PR00702">
    <property type="entry name" value="ACRIFLAVINRP"/>
</dbReference>
<dbReference type="Gene3D" id="1.20.1640.10">
    <property type="entry name" value="Multidrug efflux transporter AcrB transmembrane domain"/>
    <property type="match status" value="2"/>
</dbReference>
<dbReference type="GO" id="GO:0005886">
    <property type="term" value="C:plasma membrane"/>
    <property type="evidence" value="ECO:0007669"/>
    <property type="project" value="TreeGrafter"/>
</dbReference>
<dbReference type="Gene3D" id="3.30.70.1320">
    <property type="entry name" value="Multidrug efflux transporter AcrB pore domain like"/>
    <property type="match status" value="1"/>
</dbReference>
<feature type="transmembrane region" description="Helical" evidence="1">
    <location>
        <begin position="954"/>
        <end position="975"/>
    </location>
</feature>
<feature type="transmembrane region" description="Helical" evidence="1">
    <location>
        <begin position="525"/>
        <end position="550"/>
    </location>
</feature>
<protein>
    <submittedName>
        <fullName evidence="2">AcrB/AcrD/AcrF family protein</fullName>
    </submittedName>
</protein>
<evidence type="ECO:0000313" key="2">
    <source>
        <dbReference type="EMBL" id="RLE13457.1"/>
    </source>
</evidence>
<accession>A0A662DG39</accession>
<evidence type="ECO:0000256" key="1">
    <source>
        <dbReference type="SAM" id="Phobius"/>
    </source>
</evidence>
<keyword evidence="1" id="KW-1133">Transmembrane helix</keyword>
<feature type="transmembrane region" description="Helical" evidence="1">
    <location>
        <begin position="460"/>
        <end position="482"/>
    </location>
</feature>
<feature type="transmembrane region" description="Helical" evidence="1">
    <location>
        <begin position="910"/>
        <end position="933"/>
    </location>
</feature>
<feature type="transmembrane region" description="Helical" evidence="1">
    <location>
        <begin position="987"/>
        <end position="1013"/>
    </location>
</feature>
<dbReference type="GO" id="GO:0042910">
    <property type="term" value="F:xenobiotic transmembrane transporter activity"/>
    <property type="evidence" value="ECO:0007669"/>
    <property type="project" value="TreeGrafter"/>
</dbReference>
<dbReference type="PANTHER" id="PTHR32063">
    <property type="match status" value="1"/>
</dbReference>
<dbReference type="Gene3D" id="3.30.70.1440">
    <property type="entry name" value="Multidrug efflux transporter AcrB pore domain"/>
    <property type="match status" value="1"/>
</dbReference>
<feature type="transmembrane region" description="Helical" evidence="1">
    <location>
        <begin position="357"/>
        <end position="377"/>
    </location>
</feature>
<keyword evidence="1" id="KW-0812">Transmembrane</keyword>
<feature type="transmembrane region" description="Helical" evidence="1">
    <location>
        <begin position="884"/>
        <end position="904"/>
    </location>
</feature>
<comment type="caution">
    <text evidence="2">The sequence shown here is derived from an EMBL/GenBank/DDBJ whole genome shotgun (WGS) entry which is preliminary data.</text>
</comment>
<dbReference type="Pfam" id="PF00873">
    <property type="entry name" value="ACR_tran"/>
    <property type="match status" value="1"/>
</dbReference>
<dbReference type="Gene3D" id="3.30.2090.10">
    <property type="entry name" value="Multidrug efflux transporter AcrB TolC docking domain, DN and DC subdomains"/>
    <property type="match status" value="2"/>
</dbReference>